<protein>
    <recommendedName>
        <fullName evidence="1">Complex 1 LYR protein domain-containing protein</fullName>
    </recommendedName>
</protein>
<sequence length="103" mass="12296">MRMRINELEQPPPTWSALMEALRLYRALLKVARRYEVPHIRKRMTYNIRDMFEVFGDEKDSGRVQNLISRGWKVHGVLEKLSTIDELNAIMKTRDARPELDQR</sequence>
<organism evidence="2 3">
    <name type="scientific">Geodia barretti</name>
    <name type="common">Barrett's horny sponge</name>
    <dbReference type="NCBI Taxonomy" id="519541"/>
    <lineage>
        <taxon>Eukaryota</taxon>
        <taxon>Metazoa</taxon>
        <taxon>Porifera</taxon>
        <taxon>Demospongiae</taxon>
        <taxon>Heteroscleromorpha</taxon>
        <taxon>Tetractinellida</taxon>
        <taxon>Astrophorina</taxon>
        <taxon>Geodiidae</taxon>
        <taxon>Geodia</taxon>
    </lineage>
</organism>
<keyword evidence="3" id="KW-1185">Reference proteome</keyword>
<evidence type="ECO:0000259" key="1">
    <source>
        <dbReference type="Pfam" id="PF05347"/>
    </source>
</evidence>
<comment type="caution">
    <text evidence="2">The sequence shown here is derived from an EMBL/GenBank/DDBJ whole genome shotgun (WGS) entry which is preliminary data.</text>
</comment>
<feature type="domain" description="Complex 1 LYR protein" evidence="1">
    <location>
        <begin position="20"/>
        <end position="73"/>
    </location>
</feature>
<name>A0AA35TRW2_GEOBA</name>
<dbReference type="InterPro" id="IPR008011">
    <property type="entry name" value="Complex1_LYR_dom"/>
</dbReference>
<gene>
    <name evidence="2" type="ORF">GBAR_LOCUS28413</name>
</gene>
<reference evidence="2" key="1">
    <citation type="submission" date="2023-03" db="EMBL/GenBank/DDBJ databases">
        <authorList>
            <person name="Steffen K."/>
            <person name="Cardenas P."/>
        </authorList>
    </citation>
    <scope>NUCLEOTIDE SEQUENCE</scope>
</reference>
<dbReference type="Proteomes" id="UP001174909">
    <property type="component" value="Unassembled WGS sequence"/>
</dbReference>
<dbReference type="EMBL" id="CASHTH010003974">
    <property type="protein sequence ID" value="CAI8051936.1"/>
    <property type="molecule type" value="Genomic_DNA"/>
</dbReference>
<evidence type="ECO:0000313" key="2">
    <source>
        <dbReference type="EMBL" id="CAI8051936.1"/>
    </source>
</evidence>
<proteinExistence type="predicted"/>
<dbReference type="Pfam" id="PF05347">
    <property type="entry name" value="Complex1_LYR"/>
    <property type="match status" value="1"/>
</dbReference>
<accession>A0AA35TRW2</accession>
<dbReference type="AlphaFoldDB" id="A0AA35TRW2"/>
<evidence type="ECO:0000313" key="3">
    <source>
        <dbReference type="Proteomes" id="UP001174909"/>
    </source>
</evidence>